<dbReference type="AlphaFoldDB" id="A0A395LVV4"/>
<reference evidence="2 3" key="1">
    <citation type="journal article" date="2011" name="ISME J.">
        <title>Community ecology of hot spring cyanobacterial mats: predominant populations and their functional potential.</title>
        <authorList>
            <person name="Klatt C.G."/>
            <person name="Wood J.M."/>
            <person name="Rusch D.B."/>
            <person name="Bateson M.M."/>
            <person name="Hamamura N."/>
            <person name="Heidelberg J.F."/>
            <person name="Grossman A.R."/>
            <person name="Bhaya D."/>
            <person name="Cohan F.M."/>
            <person name="Kuhl M."/>
            <person name="Bryant D.A."/>
            <person name="Ward D.M."/>
        </authorList>
    </citation>
    <scope>NUCLEOTIDE SEQUENCE [LARGE SCALE GENOMIC DNA]</scope>
    <source>
        <strain evidence="2">OS</strain>
    </source>
</reference>
<gene>
    <name evidence="2" type="ORF">D0433_14165</name>
</gene>
<sequence>MKAIWKDTVIAESDRTIVVEGNHYFPPESLKKEFFQPSQTRTTCSWKGVASYYDVKVNGEVNKDAAWYYPEPKAAAAHIKGYVAFWRGVKVVP</sequence>
<comment type="caution">
    <text evidence="2">The sequence shown here is derived from an EMBL/GenBank/DDBJ whole genome shotgun (WGS) entry which is preliminary data.</text>
</comment>
<dbReference type="EMBL" id="PHFL01000073">
    <property type="protein sequence ID" value="RFM22847.1"/>
    <property type="molecule type" value="Genomic_DNA"/>
</dbReference>
<accession>A0A395LVV4</accession>
<feature type="domain" description="DUF427" evidence="1">
    <location>
        <begin position="1"/>
        <end position="87"/>
    </location>
</feature>
<dbReference type="Gene3D" id="2.170.150.40">
    <property type="entry name" value="Domain of unknown function (DUF427)"/>
    <property type="match status" value="1"/>
</dbReference>
<dbReference type="PANTHER" id="PTHR34310">
    <property type="entry name" value="DUF427 DOMAIN PROTEIN (AFU_ORTHOLOGUE AFUA_3G02220)"/>
    <property type="match status" value="1"/>
</dbReference>
<evidence type="ECO:0000313" key="2">
    <source>
        <dbReference type="EMBL" id="RFM22847.1"/>
    </source>
</evidence>
<organism evidence="2 3">
    <name type="scientific">Candidatus Thermochlorobacter aerophilus</name>
    <dbReference type="NCBI Taxonomy" id="1868324"/>
    <lineage>
        <taxon>Bacteria</taxon>
        <taxon>Pseudomonadati</taxon>
        <taxon>Chlorobiota</taxon>
        <taxon>Chlorobiia</taxon>
        <taxon>Chlorobiales</taxon>
        <taxon>Candidatus Thermochlorobacteriaceae</taxon>
        <taxon>Candidatus Thermochlorobacter</taxon>
    </lineage>
</organism>
<name>A0A395LVV4_9BACT</name>
<proteinExistence type="predicted"/>
<dbReference type="Proteomes" id="UP000266389">
    <property type="component" value="Unassembled WGS sequence"/>
</dbReference>
<dbReference type="Pfam" id="PF04248">
    <property type="entry name" value="NTP_transf_9"/>
    <property type="match status" value="1"/>
</dbReference>
<protein>
    <submittedName>
        <fullName evidence="2">DUF427 domain-containing protein</fullName>
    </submittedName>
</protein>
<dbReference type="InterPro" id="IPR007361">
    <property type="entry name" value="DUF427"/>
</dbReference>
<dbReference type="InterPro" id="IPR038694">
    <property type="entry name" value="DUF427_sf"/>
</dbReference>
<evidence type="ECO:0000259" key="1">
    <source>
        <dbReference type="Pfam" id="PF04248"/>
    </source>
</evidence>
<evidence type="ECO:0000313" key="3">
    <source>
        <dbReference type="Proteomes" id="UP000266389"/>
    </source>
</evidence>
<dbReference type="PANTHER" id="PTHR34310:SF5">
    <property type="entry name" value="DUF427 DOMAIN PROTEIN (AFU_ORTHOLOGUE AFUA_3G02220)"/>
    <property type="match status" value="1"/>
</dbReference>